<feature type="region of interest" description="Disordered" evidence="1">
    <location>
        <begin position="42"/>
        <end position="63"/>
    </location>
</feature>
<keyword evidence="3" id="KW-1185">Reference proteome</keyword>
<evidence type="ECO:0000313" key="2">
    <source>
        <dbReference type="EMBL" id="MDT0438579.1"/>
    </source>
</evidence>
<dbReference type="AlphaFoldDB" id="A0ABD5EYA1"/>
<comment type="caution">
    <text evidence="2">The sequence shown here is derived from an EMBL/GenBank/DDBJ whole genome shotgun (WGS) entry which is preliminary data.</text>
</comment>
<sequence>MIQQVSHQVTGSGPAALALALEVAHALHAPTVRRAPEVAAVTAGGTGTRRPATARARRRAARA</sequence>
<name>A0ABD5EYA1_9ACTN</name>
<dbReference type="Proteomes" id="UP001183535">
    <property type="component" value="Unassembled WGS sequence"/>
</dbReference>
<gene>
    <name evidence="2" type="ORF">RM877_28245</name>
</gene>
<dbReference type="RefSeq" id="WP_311638773.1">
    <property type="nucleotide sequence ID" value="NZ_JAVRES010000018.1"/>
</dbReference>
<proteinExistence type="predicted"/>
<evidence type="ECO:0000313" key="3">
    <source>
        <dbReference type="Proteomes" id="UP001183535"/>
    </source>
</evidence>
<organism evidence="2 3">
    <name type="scientific">Streptomyces doudnae</name>
    <dbReference type="NCBI Taxonomy" id="3075536"/>
    <lineage>
        <taxon>Bacteria</taxon>
        <taxon>Bacillati</taxon>
        <taxon>Actinomycetota</taxon>
        <taxon>Actinomycetes</taxon>
        <taxon>Kitasatosporales</taxon>
        <taxon>Streptomycetaceae</taxon>
        <taxon>Streptomyces</taxon>
    </lineage>
</organism>
<accession>A0ABD5EYA1</accession>
<evidence type="ECO:0000256" key="1">
    <source>
        <dbReference type="SAM" id="MobiDB-lite"/>
    </source>
</evidence>
<feature type="compositionally biased region" description="Low complexity" evidence="1">
    <location>
        <begin position="42"/>
        <end position="54"/>
    </location>
</feature>
<reference evidence="3" key="1">
    <citation type="submission" date="2023-07" db="EMBL/GenBank/DDBJ databases">
        <title>30 novel species of actinomycetes from the DSMZ collection.</title>
        <authorList>
            <person name="Nouioui I."/>
        </authorList>
    </citation>
    <scope>NUCLEOTIDE SEQUENCE [LARGE SCALE GENOMIC DNA]</scope>
    <source>
        <strain evidence="3">DSM 41981</strain>
    </source>
</reference>
<dbReference type="EMBL" id="JAVRES010000018">
    <property type="protein sequence ID" value="MDT0438579.1"/>
    <property type="molecule type" value="Genomic_DNA"/>
</dbReference>
<protein>
    <submittedName>
        <fullName evidence="2">Uncharacterized protein</fullName>
    </submittedName>
</protein>